<dbReference type="Proteomes" id="UP000245926">
    <property type="component" value="Chromosome"/>
</dbReference>
<accession>A0A2U8WEG4</accession>
<gene>
    <name evidence="1" type="ORF">DK389_28120</name>
</gene>
<protein>
    <submittedName>
        <fullName evidence="1">Uncharacterized protein</fullName>
    </submittedName>
</protein>
<reference evidence="2" key="1">
    <citation type="submission" date="2018-05" db="EMBL/GenBank/DDBJ databases">
        <title>Complete Genome Sequence of Methylobacterium sp. 17SD2-17.</title>
        <authorList>
            <person name="Srinivasan S."/>
        </authorList>
    </citation>
    <scope>NUCLEOTIDE SEQUENCE [LARGE SCALE GENOMIC DNA]</scope>
    <source>
        <strain evidence="2">17SD2-17</strain>
    </source>
</reference>
<dbReference type="OrthoDB" id="9897337at2"/>
<dbReference type="EMBL" id="CP029550">
    <property type="protein sequence ID" value="AWN43672.1"/>
    <property type="molecule type" value="Genomic_DNA"/>
</dbReference>
<keyword evidence="2" id="KW-1185">Reference proteome</keyword>
<organism evidence="1 2">
    <name type="scientific">Methylobacterium durans</name>
    <dbReference type="NCBI Taxonomy" id="2202825"/>
    <lineage>
        <taxon>Bacteria</taxon>
        <taxon>Pseudomonadati</taxon>
        <taxon>Pseudomonadota</taxon>
        <taxon>Alphaproteobacteria</taxon>
        <taxon>Hyphomicrobiales</taxon>
        <taxon>Methylobacteriaceae</taxon>
        <taxon>Methylobacterium</taxon>
    </lineage>
</organism>
<evidence type="ECO:0000313" key="1">
    <source>
        <dbReference type="EMBL" id="AWN43672.1"/>
    </source>
</evidence>
<dbReference type="KEGG" id="mets:DK389_28120"/>
<dbReference type="AlphaFoldDB" id="A0A2U8WEG4"/>
<sequence>MRAPPKEIVALSEEAALAMACAAHGVSRAIEAATGTAPAPELSQKAALFAIGAFISCGGLGLKHADHKAITTWLAQEVTADGAAEAAASRET</sequence>
<evidence type="ECO:0000313" key="2">
    <source>
        <dbReference type="Proteomes" id="UP000245926"/>
    </source>
</evidence>
<name>A0A2U8WEG4_9HYPH</name>
<dbReference type="RefSeq" id="WP_109894696.1">
    <property type="nucleotide sequence ID" value="NZ_CP029550.1"/>
</dbReference>
<proteinExistence type="predicted"/>